<protein>
    <submittedName>
        <fullName evidence="1">Uncharacterized protein</fullName>
    </submittedName>
</protein>
<sequence>MRLPRGFEVPAYTFVQAGSGAHAALWANIWHKTYGGSYYWLTDPEVIWGASAPWEAERFTKKKNRES</sequence>
<dbReference type="EMBL" id="QWLA01000016">
    <property type="protein sequence ID" value="RIH87795.1"/>
    <property type="molecule type" value="Genomic_DNA"/>
</dbReference>
<dbReference type="AlphaFoldDB" id="A0A399EVY4"/>
<evidence type="ECO:0000313" key="1">
    <source>
        <dbReference type="EMBL" id="RIH87795.1"/>
    </source>
</evidence>
<proteinExistence type="predicted"/>
<accession>A0A399EVY4</accession>
<dbReference type="Proteomes" id="UP000265341">
    <property type="component" value="Unassembled WGS sequence"/>
</dbReference>
<evidence type="ECO:0000313" key="2">
    <source>
        <dbReference type="Proteomes" id="UP000265341"/>
    </source>
</evidence>
<organism evidence="1 2">
    <name type="scientific">Calidithermus roseus</name>
    <dbReference type="NCBI Taxonomy" id="1644118"/>
    <lineage>
        <taxon>Bacteria</taxon>
        <taxon>Thermotogati</taxon>
        <taxon>Deinococcota</taxon>
        <taxon>Deinococci</taxon>
        <taxon>Thermales</taxon>
        <taxon>Thermaceae</taxon>
        <taxon>Calidithermus</taxon>
    </lineage>
</organism>
<gene>
    <name evidence="1" type="ORF">Mrose_01190</name>
</gene>
<comment type="caution">
    <text evidence="1">The sequence shown here is derived from an EMBL/GenBank/DDBJ whole genome shotgun (WGS) entry which is preliminary data.</text>
</comment>
<reference evidence="1 2" key="1">
    <citation type="submission" date="2018-08" db="EMBL/GenBank/DDBJ databases">
        <title>Meiothermus roseus NBRC 110900 genome sequencing project.</title>
        <authorList>
            <person name="Da Costa M.S."/>
            <person name="Albuquerque L."/>
            <person name="Raposo P."/>
            <person name="Froufe H.J.C."/>
            <person name="Barroso C.S."/>
            <person name="Egas C."/>
        </authorList>
    </citation>
    <scope>NUCLEOTIDE SEQUENCE [LARGE SCALE GENOMIC DNA]</scope>
    <source>
        <strain evidence="1 2">NBRC 110900</strain>
    </source>
</reference>
<name>A0A399EVY4_9DEIN</name>
<keyword evidence="2" id="KW-1185">Reference proteome</keyword>